<protein>
    <submittedName>
        <fullName evidence="2">Uncharacterized protein</fullName>
    </submittedName>
</protein>
<proteinExistence type="predicted"/>
<accession>A0A5K0XQ63</accession>
<sequence>MSLRHASRVCLAYGGRALQVLKDQAPKREVAAKIGGRKDAVTSRQARRVSAAMEPVKRRATEEKNRRAEESLRTVMYLSCWGPN</sequence>
<reference evidence="2" key="1">
    <citation type="submission" date="2019-09" db="EMBL/GenBank/DDBJ databases">
        <authorList>
            <person name="Zhang L."/>
        </authorList>
    </citation>
    <scope>NUCLEOTIDE SEQUENCE</scope>
</reference>
<feature type="compositionally biased region" description="Basic and acidic residues" evidence="1">
    <location>
        <begin position="32"/>
        <end position="41"/>
    </location>
</feature>
<dbReference type="Pfam" id="PF12609">
    <property type="entry name" value="DUF3774"/>
    <property type="match status" value="1"/>
</dbReference>
<feature type="region of interest" description="Disordered" evidence="1">
    <location>
        <begin position="32"/>
        <end position="68"/>
    </location>
</feature>
<dbReference type="PANTHER" id="PTHR33090">
    <property type="entry name" value="DUF3774 DOMAIN PROTEIN-RELATED"/>
    <property type="match status" value="1"/>
</dbReference>
<organism evidence="2">
    <name type="scientific">Nymphaea colorata</name>
    <name type="common">pocket water lily</name>
    <dbReference type="NCBI Taxonomy" id="210225"/>
    <lineage>
        <taxon>Eukaryota</taxon>
        <taxon>Viridiplantae</taxon>
        <taxon>Streptophyta</taxon>
        <taxon>Embryophyta</taxon>
        <taxon>Tracheophyta</taxon>
        <taxon>Spermatophyta</taxon>
        <taxon>Magnoliopsida</taxon>
        <taxon>Nymphaeales</taxon>
        <taxon>Nymphaeaceae</taxon>
        <taxon>Nymphaea</taxon>
    </lineage>
</organism>
<dbReference type="EMBL" id="LR721776">
    <property type="protein sequence ID" value="VVV66682.1"/>
    <property type="molecule type" value="Genomic_DNA"/>
</dbReference>
<evidence type="ECO:0000256" key="1">
    <source>
        <dbReference type="SAM" id="MobiDB-lite"/>
    </source>
</evidence>
<dbReference type="Gramene" id="NC11G0122980.1">
    <property type="protein sequence ID" value="NC11G0122980.1:cds"/>
    <property type="gene ID" value="NC11G0122980"/>
</dbReference>
<gene>
    <name evidence="2" type="ORF">NYM_LOCUS6792</name>
</gene>
<evidence type="ECO:0000313" key="2">
    <source>
        <dbReference type="EMBL" id="VVV66682.1"/>
    </source>
</evidence>
<name>A0A5K0XQ63_9MAGN</name>
<dbReference type="InterPro" id="IPR022251">
    <property type="entry name" value="DUF3774_wound-induced"/>
</dbReference>
<dbReference type="AlphaFoldDB" id="A0A5K0XQ63"/>
<feature type="compositionally biased region" description="Basic and acidic residues" evidence="1">
    <location>
        <begin position="55"/>
        <end position="68"/>
    </location>
</feature>